<gene>
    <name evidence="13" type="ORF">ACFQKB_46460</name>
</gene>
<dbReference type="Pfam" id="PF23539">
    <property type="entry name" value="DUF7134"/>
    <property type="match status" value="1"/>
</dbReference>
<keyword evidence="8" id="KW-0902">Two-component regulatory system</keyword>
<dbReference type="Gene3D" id="1.20.5.1930">
    <property type="match status" value="1"/>
</dbReference>
<proteinExistence type="predicted"/>
<dbReference type="InterPro" id="IPR036890">
    <property type="entry name" value="HATPase_C_sf"/>
</dbReference>
<evidence type="ECO:0000256" key="5">
    <source>
        <dbReference type="ARBA" id="ARBA00022741"/>
    </source>
</evidence>
<dbReference type="InterPro" id="IPR011712">
    <property type="entry name" value="Sig_transdc_His_kin_sub3_dim/P"/>
</dbReference>
<evidence type="ECO:0000256" key="9">
    <source>
        <dbReference type="SAM" id="MobiDB-lite"/>
    </source>
</evidence>
<dbReference type="PANTHER" id="PTHR24421">
    <property type="entry name" value="NITRATE/NITRITE SENSOR PROTEIN NARX-RELATED"/>
    <property type="match status" value="1"/>
</dbReference>
<feature type="transmembrane region" description="Helical" evidence="10">
    <location>
        <begin position="119"/>
        <end position="143"/>
    </location>
</feature>
<dbReference type="EMBL" id="JBHSXS010000078">
    <property type="protein sequence ID" value="MFC6887276.1"/>
    <property type="molecule type" value="Genomic_DNA"/>
</dbReference>
<evidence type="ECO:0000259" key="11">
    <source>
        <dbReference type="Pfam" id="PF07730"/>
    </source>
</evidence>
<feature type="transmembrane region" description="Helical" evidence="10">
    <location>
        <begin position="28"/>
        <end position="46"/>
    </location>
</feature>
<evidence type="ECO:0000256" key="6">
    <source>
        <dbReference type="ARBA" id="ARBA00022777"/>
    </source>
</evidence>
<comment type="catalytic activity">
    <reaction evidence="1">
        <text>ATP + protein L-histidine = ADP + protein N-phospho-L-histidine.</text>
        <dbReference type="EC" id="2.7.13.3"/>
    </reaction>
</comment>
<keyword evidence="5" id="KW-0547">Nucleotide-binding</keyword>
<sequence>MSQPWAFERPGLARVRASGRAHPQAADGLLALAVYGFALLVPVLSSEHDLQRLTLRGALVGAVVCASLTFRRRAPVAVLAVTTAGMAAYLASGGMKSPLMLTTDIALYTVALTGTRQRAVVAAVAVAAALVATGWVFGVGFWLGPEIVALAAQSAGAAAAGDAVRNRRAYIAEVEERARRAERTREEEARRRVLDERLRIARELHDVLAHHVALINVQAGVAAHVLETEPQQARESLAHIRRAARSSLEEVRTTIGLLRHPGTPDEPSAEPSPGLDRLPDLVAGFTAAGLVIDLDVTGTPVDLPSATDLTAYRIVQEALTNASRHASRPFAAVHLDYRPYALQVVVGNPAAPSPPADSGHGIIGMRERALAVGGAFGAGHRDGRFEVRASLPHPGAGA</sequence>
<dbReference type="RefSeq" id="WP_160825211.1">
    <property type="nucleotide sequence ID" value="NZ_JBHSXE010000001.1"/>
</dbReference>
<dbReference type="EC" id="2.7.13.3" evidence="2"/>
<comment type="caution">
    <text evidence="13">The sequence shown here is derived from an EMBL/GenBank/DDBJ whole genome shotgun (WGS) entry which is preliminary data.</text>
</comment>
<keyword evidence="7" id="KW-0067">ATP-binding</keyword>
<evidence type="ECO:0000256" key="3">
    <source>
        <dbReference type="ARBA" id="ARBA00022553"/>
    </source>
</evidence>
<name>A0ABW2D1Y7_9ACTN</name>
<evidence type="ECO:0000313" key="14">
    <source>
        <dbReference type="Proteomes" id="UP001596380"/>
    </source>
</evidence>
<feature type="domain" description="Signal transduction histidine kinase subgroup 3 dimerisation and phosphoacceptor" evidence="11">
    <location>
        <begin position="196"/>
        <end position="261"/>
    </location>
</feature>
<keyword evidence="3" id="KW-0597">Phosphoprotein</keyword>
<evidence type="ECO:0000256" key="1">
    <source>
        <dbReference type="ARBA" id="ARBA00000085"/>
    </source>
</evidence>
<keyword evidence="4" id="KW-0808">Transferase</keyword>
<keyword evidence="6 13" id="KW-0418">Kinase</keyword>
<dbReference type="Pfam" id="PF07730">
    <property type="entry name" value="HisKA_3"/>
    <property type="match status" value="1"/>
</dbReference>
<dbReference type="PANTHER" id="PTHR24421:SF10">
    <property type="entry name" value="NITRATE_NITRITE SENSOR PROTEIN NARQ"/>
    <property type="match status" value="1"/>
</dbReference>
<evidence type="ECO:0000256" key="7">
    <source>
        <dbReference type="ARBA" id="ARBA00022840"/>
    </source>
</evidence>
<dbReference type="InterPro" id="IPR050482">
    <property type="entry name" value="Sensor_HK_TwoCompSys"/>
</dbReference>
<dbReference type="Proteomes" id="UP001596380">
    <property type="component" value="Unassembled WGS sequence"/>
</dbReference>
<feature type="region of interest" description="Disordered" evidence="9">
    <location>
        <begin position="258"/>
        <end position="277"/>
    </location>
</feature>
<dbReference type="CDD" id="cd16917">
    <property type="entry name" value="HATPase_UhpB-NarQ-NarX-like"/>
    <property type="match status" value="1"/>
</dbReference>
<dbReference type="InterPro" id="IPR055558">
    <property type="entry name" value="DUF7134"/>
</dbReference>
<evidence type="ECO:0000256" key="2">
    <source>
        <dbReference type="ARBA" id="ARBA00012438"/>
    </source>
</evidence>
<accession>A0ABW2D1Y7</accession>
<protein>
    <recommendedName>
        <fullName evidence="2">histidine kinase</fullName>
        <ecNumber evidence="2">2.7.13.3</ecNumber>
    </recommendedName>
</protein>
<reference evidence="14" key="1">
    <citation type="journal article" date="2019" name="Int. J. Syst. Evol. Microbiol.">
        <title>The Global Catalogue of Microorganisms (GCM) 10K type strain sequencing project: providing services to taxonomists for standard genome sequencing and annotation.</title>
        <authorList>
            <consortium name="The Broad Institute Genomics Platform"/>
            <consortium name="The Broad Institute Genome Sequencing Center for Infectious Disease"/>
            <person name="Wu L."/>
            <person name="Ma J."/>
        </authorList>
    </citation>
    <scope>NUCLEOTIDE SEQUENCE [LARGE SCALE GENOMIC DNA]</scope>
    <source>
        <strain evidence="14">JCM 3369</strain>
    </source>
</reference>
<dbReference type="Gene3D" id="3.30.565.10">
    <property type="entry name" value="Histidine kinase-like ATPase, C-terminal domain"/>
    <property type="match status" value="1"/>
</dbReference>
<feature type="domain" description="DUF7134" evidence="12">
    <location>
        <begin position="18"/>
        <end position="168"/>
    </location>
</feature>
<keyword evidence="10" id="KW-0812">Transmembrane</keyword>
<feature type="transmembrane region" description="Helical" evidence="10">
    <location>
        <begin position="76"/>
        <end position="92"/>
    </location>
</feature>
<evidence type="ECO:0000313" key="13">
    <source>
        <dbReference type="EMBL" id="MFC6887276.1"/>
    </source>
</evidence>
<evidence type="ECO:0000259" key="12">
    <source>
        <dbReference type="Pfam" id="PF23539"/>
    </source>
</evidence>
<feature type="transmembrane region" description="Helical" evidence="10">
    <location>
        <begin position="53"/>
        <end position="70"/>
    </location>
</feature>
<organism evidence="13 14">
    <name type="scientific">Actinomadura yumaensis</name>
    <dbReference type="NCBI Taxonomy" id="111807"/>
    <lineage>
        <taxon>Bacteria</taxon>
        <taxon>Bacillati</taxon>
        <taxon>Actinomycetota</taxon>
        <taxon>Actinomycetes</taxon>
        <taxon>Streptosporangiales</taxon>
        <taxon>Thermomonosporaceae</taxon>
        <taxon>Actinomadura</taxon>
    </lineage>
</organism>
<keyword evidence="10" id="KW-0472">Membrane</keyword>
<evidence type="ECO:0000256" key="4">
    <source>
        <dbReference type="ARBA" id="ARBA00022679"/>
    </source>
</evidence>
<keyword evidence="10" id="KW-1133">Transmembrane helix</keyword>
<evidence type="ECO:0000256" key="8">
    <source>
        <dbReference type="ARBA" id="ARBA00023012"/>
    </source>
</evidence>
<dbReference type="GO" id="GO:0016301">
    <property type="term" value="F:kinase activity"/>
    <property type="evidence" value="ECO:0007669"/>
    <property type="project" value="UniProtKB-KW"/>
</dbReference>
<keyword evidence="14" id="KW-1185">Reference proteome</keyword>
<evidence type="ECO:0000256" key="10">
    <source>
        <dbReference type="SAM" id="Phobius"/>
    </source>
</evidence>